<evidence type="ECO:0000313" key="3">
    <source>
        <dbReference type="Proteomes" id="UP000229385"/>
    </source>
</evidence>
<name>A0A2M7XBX2_9BACT</name>
<evidence type="ECO:0008006" key="4">
    <source>
        <dbReference type="Google" id="ProtNLM"/>
    </source>
</evidence>
<protein>
    <recommendedName>
        <fullName evidence="4">Glycerophosphoryl diester phosphodiesterase membrane domain-containing protein</fullName>
    </recommendedName>
</protein>
<feature type="transmembrane region" description="Helical" evidence="1">
    <location>
        <begin position="136"/>
        <end position="167"/>
    </location>
</feature>
<feature type="transmembrane region" description="Helical" evidence="1">
    <location>
        <begin position="89"/>
        <end position="115"/>
    </location>
</feature>
<organism evidence="2 3">
    <name type="scientific">Candidatus Uhrbacteria bacterium CG_4_9_14_3_um_filter_50_9</name>
    <dbReference type="NCBI Taxonomy" id="1975035"/>
    <lineage>
        <taxon>Bacteria</taxon>
        <taxon>Candidatus Uhriibacteriota</taxon>
    </lineage>
</organism>
<comment type="caution">
    <text evidence="2">The sequence shown here is derived from an EMBL/GenBank/DDBJ whole genome shotgun (WGS) entry which is preliminary data.</text>
</comment>
<keyword evidence="1" id="KW-1133">Transmembrane helix</keyword>
<sequence length="327" mass="36906">MPKKSTALYRTLIRDAWKLTLERKALWIFGIFAALVSTGGVIDVALASIKKVRSAGSLIEQLFSSSFIGYDLFAQYIRQLYLIGPERTSWLISVFTLCAIALFVMAIVSQAALILGAKSKHTPDPYHIRKEALCHFWDLFLIAVLTKLMNGILIMLMTLPLVLLYIQTTQYNAWIFFLIMILFLPAIIIVNIIAMLALIDVVHKGHGALHAIEYALRLFQKQWLATLEFGILLFLLVFGAGLLFIGLLTLFTIPYSILYTVALVSGSINLFLITNVLAALAILFAILIFGGAAVTFQYTAWYQFYKRAMHKTHGKMHFSKYVRWLRG</sequence>
<feature type="transmembrane region" description="Helical" evidence="1">
    <location>
        <begin position="268"/>
        <end position="301"/>
    </location>
</feature>
<evidence type="ECO:0000313" key="2">
    <source>
        <dbReference type="EMBL" id="PJA45332.1"/>
    </source>
</evidence>
<feature type="transmembrane region" description="Helical" evidence="1">
    <location>
        <begin position="223"/>
        <end position="248"/>
    </location>
</feature>
<keyword evidence="1" id="KW-0812">Transmembrane</keyword>
<reference evidence="3" key="1">
    <citation type="submission" date="2017-09" db="EMBL/GenBank/DDBJ databases">
        <title>Depth-based differentiation of microbial function through sediment-hosted aquifers and enrichment of novel symbionts in the deep terrestrial subsurface.</title>
        <authorList>
            <person name="Probst A.J."/>
            <person name="Ladd B."/>
            <person name="Jarett J.K."/>
            <person name="Geller-Mcgrath D.E."/>
            <person name="Sieber C.M.K."/>
            <person name="Emerson J.B."/>
            <person name="Anantharaman K."/>
            <person name="Thomas B.C."/>
            <person name="Malmstrom R."/>
            <person name="Stieglmeier M."/>
            <person name="Klingl A."/>
            <person name="Woyke T."/>
            <person name="Ryan C.M."/>
            <person name="Banfield J.F."/>
        </authorList>
    </citation>
    <scope>NUCLEOTIDE SEQUENCE [LARGE SCALE GENOMIC DNA]</scope>
</reference>
<keyword evidence="1" id="KW-0472">Membrane</keyword>
<feature type="transmembrane region" description="Helical" evidence="1">
    <location>
        <begin position="173"/>
        <end position="202"/>
    </location>
</feature>
<feature type="transmembrane region" description="Helical" evidence="1">
    <location>
        <begin position="58"/>
        <end position="77"/>
    </location>
</feature>
<accession>A0A2M7XBX2</accession>
<gene>
    <name evidence="2" type="ORF">CO174_03705</name>
</gene>
<proteinExistence type="predicted"/>
<evidence type="ECO:0000256" key="1">
    <source>
        <dbReference type="SAM" id="Phobius"/>
    </source>
</evidence>
<feature type="transmembrane region" description="Helical" evidence="1">
    <location>
        <begin position="25"/>
        <end position="46"/>
    </location>
</feature>
<dbReference type="Proteomes" id="UP000229385">
    <property type="component" value="Unassembled WGS sequence"/>
</dbReference>
<dbReference type="EMBL" id="PFWU01000043">
    <property type="protein sequence ID" value="PJA45332.1"/>
    <property type="molecule type" value="Genomic_DNA"/>
</dbReference>
<dbReference type="AlphaFoldDB" id="A0A2M7XBX2"/>